<keyword evidence="2" id="KW-1185">Reference proteome</keyword>
<proteinExistence type="predicted"/>
<organism evidence="1 2">
    <name type="scientific">Phaeosphaeria nodorum (strain SN15 / ATCC MYA-4574 / FGSC 10173)</name>
    <name type="common">Glume blotch fungus</name>
    <name type="synonym">Parastagonospora nodorum</name>
    <dbReference type="NCBI Taxonomy" id="321614"/>
    <lineage>
        <taxon>Eukaryota</taxon>
        <taxon>Fungi</taxon>
        <taxon>Dikarya</taxon>
        <taxon>Ascomycota</taxon>
        <taxon>Pezizomycotina</taxon>
        <taxon>Dothideomycetes</taxon>
        <taxon>Pleosporomycetidae</taxon>
        <taxon>Pleosporales</taxon>
        <taxon>Pleosporineae</taxon>
        <taxon>Phaeosphaeriaceae</taxon>
        <taxon>Parastagonospora</taxon>
    </lineage>
</organism>
<dbReference type="VEuPathDB" id="FungiDB:JI435_412260"/>
<dbReference type="AlphaFoldDB" id="A0A7U2F8Q8"/>
<protein>
    <submittedName>
        <fullName evidence="1">Uncharacterized protein</fullName>
    </submittedName>
</protein>
<reference evidence="2" key="1">
    <citation type="journal article" date="2021" name="BMC Genomics">
        <title>Chromosome-level genome assembly and manually-curated proteome of model necrotroph Parastagonospora nodorum Sn15 reveals a genome-wide trove of candidate effector homologs, and redundancy of virulence-related functions within an accessory chromosome.</title>
        <authorList>
            <person name="Bertazzoni S."/>
            <person name="Jones D.A.B."/>
            <person name="Phan H.T."/>
            <person name="Tan K.-C."/>
            <person name="Hane J.K."/>
        </authorList>
    </citation>
    <scope>NUCLEOTIDE SEQUENCE [LARGE SCALE GENOMIC DNA]</scope>
    <source>
        <strain evidence="2">SN15 / ATCC MYA-4574 / FGSC 10173)</strain>
    </source>
</reference>
<sequence>MLYLGGDNLYGSRRDPFGEALSCPSTCAGESSGIHHREYCFNCLIRVVSGITGRLQCLCGNVRVVSWQSATSKPSGMHQCEARDYDVTSLHPLIQ</sequence>
<gene>
    <name evidence="1" type="ORF">JI435_412260</name>
</gene>
<evidence type="ECO:0000313" key="1">
    <source>
        <dbReference type="EMBL" id="QRC98555.1"/>
    </source>
</evidence>
<accession>A0A7U2F8Q8</accession>
<evidence type="ECO:0000313" key="2">
    <source>
        <dbReference type="Proteomes" id="UP000663193"/>
    </source>
</evidence>
<name>A0A7U2F8Q8_PHANO</name>
<dbReference type="EMBL" id="CP069030">
    <property type="protein sequence ID" value="QRC98555.1"/>
    <property type="molecule type" value="Genomic_DNA"/>
</dbReference>
<dbReference type="Proteomes" id="UP000663193">
    <property type="component" value="Chromosome 8"/>
</dbReference>